<dbReference type="EMBL" id="BK015191">
    <property type="protein sequence ID" value="DAD95331.1"/>
    <property type="molecule type" value="Genomic_DNA"/>
</dbReference>
<evidence type="ECO:0000313" key="1">
    <source>
        <dbReference type="EMBL" id="DAD95331.1"/>
    </source>
</evidence>
<name>A0A8S5NMN0_9CAUD</name>
<proteinExistence type="predicted"/>
<protein>
    <submittedName>
        <fullName evidence="1">Uncharacterized protein</fullName>
    </submittedName>
</protein>
<reference evidence="1" key="1">
    <citation type="journal article" date="2021" name="Proc. Natl. Acad. Sci. U.S.A.">
        <title>A Catalog of Tens of Thousands of Viruses from Human Metagenomes Reveals Hidden Associations with Chronic Diseases.</title>
        <authorList>
            <person name="Tisza M.J."/>
            <person name="Buck C.B."/>
        </authorList>
    </citation>
    <scope>NUCLEOTIDE SEQUENCE</scope>
    <source>
        <strain evidence="1">CtsNK10</strain>
    </source>
</reference>
<organism evidence="1">
    <name type="scientific">Podoviridae sp. ctsNK10</name>
    <dbReference type="NCBI Taxonomy" id="2826582"/>
    <lineage>
        <taxon>Viruses</taxon>
        <taxon>Duplodnaviria</taxon>
        <taxon>Heunggongvirae</taxon>
        <taxon>Uroviricota</taxon>
        <taxon>Caudoviricetes</taxon>
    </lineage>
</organism>
<accession>A0A8S5NMN0</accession>
<sequence>MDGYMSLLLDWKNEDDKDSRTCNILHRSIDNDTSLVKAKGASYLGFNVLLDIEQNLDKEQIIMPYDFYTPRNQVETKDTFLTGKTGIGPFALNNNS</sequence>